<dbReference type="Proteomes" id="UP001174909">
    <property type="component" value="Unassembled WGS sequence"/>
</dbReference>
<keyword evidence="1" id="KW-0175">Coiled coil</keyword>
<dbReference type="InterPro" id="IPR013761">
    <property type="entry name" value="SAM/pointed_sf"/>
</dbReference>
<accession>A0AA35X7A2</accession>
<feature type="coiled-coil region" evidence="1">
    <location>
        <begin position="132"/>
        <end position="180"/>
    </location>
</feature>
<sequence>MSIKDTGSENSHATQKLLYTTIRRGCEGLGVEIARPEALYDIIPSHMKSQFPPTPSSSASASPLPPLPPSVPPTLRSPTGAPEFTDNVGGEVSDGSSLEYDEVTPESLQLSHQSQMPNLHTVSVTRGPTQIDGRLEKKVEELQQQLRESVAEVACLNSRLERSEDRAGQLEEELGKMKSSVEKLLPQVFALQSKMTHFASPQRRIPAEMEEEGEGEKESRVNDTMEENKKFLRTLSSHEVCELLRVMELSQYKEAFTKESVSGEILADCDNEILQTDLGVASRLHLLRLMKVISGRHSAAALIEGADPYVTLGKK</sequence>
<dbReference type="Gene3D" id="1.10.150.50">
    <property type="entry name" value="Transcription Factor, Ets-1"/>
    <property type="match status" value="1"/>
</dbReference>
<evidence type="ECO:0000313" key="5">
    <source>
        <dbReference type="Proteomes" id="UP001174909"/>
    </source>
</evidence>
<evidence type="ECO:0000259" key="3">
    <source>
        <dbReference type="PROSITE" id="PS50105"/>
    </source>
</evidence>
<keyword evidence="5" id="KW-1185">Reference proteome</keyword>
<dbReference type="EMBL" id="CASHTH010003594">
    <property type="protein sequence ID" value="CAI8046854.1"/>
    <property type="molecule type" value="Genomic_DNA"/>
</dbReference>
<dbReference type="SMART" id="SM00454">
    <property type="entry name" value="SAM"/>
    <property type="match status" value="1"/>
</dbReference>
<feature type="compositionally biased region" description="Pro residues" evidence="2">
    <location>
        <begin position="63"/>
        <end position="72"/>
    </location>
</feature>
<dbReference type="AlphaFoldDB" id="A0AA35X7A2"/>
<comment type="caution">
    <text evidence="4">The sequence shown here is derived from an EMBL/GenBank/DDBJ whole genome shotgun (WGS) entry which is preliminary data.</text>
</comment>
<feature type="compositionally biased region" description="Polar residues" evidence="2">
    <location>
        <begin position="106"/>
        <end position="116"/>
    </location>
</feature>
<dbReference type="CDD" id="cd09487">
    <property type="entry name" value="SAM_superfamily"/>
    <property type="match status" value="1"/>
</dbReference>
<organism evidence="4 5">
    <name type="scientific">Geodia barretti</name>
    <name type="common">Barrett's horny sponge</name>
    <dbReference type="NCBI Taxonomy" id="519541"/>
    <lineage>
        <taxon>Eukaryota</taxon>
        <taxon>Metazoa</taxon>
        <taxon>Porifera</taxon>
        <taxon>Demospongiae</taxon>
        <taxon>Heteroscleromorpha</taxon>
        <taxon>Tetractinellida</taxon>
        <taxon>Astrophorina</taxon>
        <taxon>Geodiidae</taxon>
        <taxon>Geodia</taxon>
    </lineage>
</organism>
<evidence type="ECO:0000256" key="1">
    <source>
        <dbReference type="SAM" id="Coils"/>
    </source>
</evidence>
<evidence type="ECO:0000256" key="2">
    <source>
        <dbReference type="SAM" id="MobiDB-lite"/>
    </source>
</evidence>
<dbReference type="PROSITE" id="PS50105">
    <property type="entry name" value="SAM_DOMAIN"/>
    <property type="match status" value="1"/>
</dbReference>
<dbReference type="InterPro" id="IPR001660">
    <property type="entry name" value="SAM"/>
</dbReference>
<feature type="region of interest" description="Disordered" evidence="2">
    <location>
        <begin position="49"/>
        <end position="116"/>
    </location>
</feature>
<feature type="region of interest" description="Disordered" evidence="2">
    <location>
        <begin position="200"/>
        <end position="223"/>
    </location>
</feature>
<gene>
    <name evidence="4" type="ORF">GBAR_LOCUS25911</name>
</gene>
<feature type="domain" description="SAM" evidence="3">
    <location>
        <begin position="235"/>
        <end position="299"/>
    </location>
</feature>
<reference evidence="4" key="1">
    <citation type="submission" date="2023-03" db="EMBL/GenBank/DDBJ databases">
        <authorList>
            <person name="Steffen K."/>
            <person name="Cardenas P."/>
        </authorList>
    </citation>
    <scope>NUCLEOTIDE SEQUENCE</scope>
</reference>
<protein>
    <recommendedName>
        <fullName evidence="3">SAM domain-containing protein</fullName>
    </recommendedName>
</protein>
<proteinExistence type="predicted"/>
<evidence type="ECO:0000313" key="4">
    <source>
        <dbReference type="EMBL" id="CAI8046854.1"/>
    </source>
</evidence>
<name>A0AA35X7A2_GEOBA</name>
<dbReference type="SUPFAM" id="SSF47769">
    <property type="entry name" value="SAM/Pointed domain"/>
    <property type="match status" value="1"/>
</dbReference>
<dbReference type="Pfam" id="PF07647">
    <property type="entry name" value="SAM_2"/>
    <property type="match status" value="1"/>
</dbReference>